<proteinExistence type="predicted"/>
<dbReference type="Proteomes" id="UP001239213">
    <property type="component" value="Unassembled WGS sequence"/>
</dbReference>
<gene>
    <name evidence="2" type="ORF">CCUS01_00815</name>
</gene>
<comment type="caution">
    <text evidence="2">The sequence shown here is derived from an EMBL/GenBank/DDBJ whole genome shotgun (WGS) entry which is preliminary data.</text>
</comment>
<protein>
    <submittedName>
        <fullName evidence="2">Uncharacterized protein</fullName>
    </submittedName>
</protein>
<keyword evidence="1" id="KW-1133">Transmembrane helix</keyword>
<dbReference type="AlphaFoldDB" id="A0AAI9Y3X9"/>
<accession>A0AAI9Y3X9</accession>
<keyword evidence="3" id="KW-1185">Reference proteome</keyword>
<reference evidence="2" key="1">
    <citation type="submission" date="2016-11" db="EMBL/GenBank/DDBJ databases">
        <title>The genome sequence of Colletotrichum cuscutae.</title>
        <authorList>
            <person name="Baroncelli R."/>
        </authorList>
    </citation>
    <scope>NUCLEOTIDE SEQUENCE</scope>
    <source>
        <strain evidence="2">IMI 304802</strain>
    </source>
</reference>
<organism evidence="2 3">
    <name type="scientific">Colletotrichum cuscutae</name>
    <dbReference type="NCBI Taxonomy" id="1209917"/>
    <lineage>
        <taxon>Eukaryota</taxon>
        <taxon>Fungi</taxon>
        <taxon>Dikarya</taxon>
        <taxon>Ascomycota</taxon>
        <taxon>Pezizomycotina</taxon>
        <taxon>Sordariomycetes</taxon>
        <taxon>Hypocreomycetidae</taxon>
        <taxon>Glomerellales</taxon>
        <taxon>Glomerellaceae</taxon>
        <taxon>Colletotrichum</taxon>
        <taxon>Colletotrichum acutatum species complex</taxon>
    </lineage>
</organism>
<keyword evidence="1" id="KW-0812">Transmembrane</keyword>
<feature type="transmembrane region" description="Helical" evidence="1">
    <location>
        <begin position="7"/>
        <end position="26"/>
    </location>
</feature>
<evidence type="ECO:0000313" key="2">
    <source>
        <dbReference type="EMBL" id="KAK1470700.1"/>
    </source>
</evidence>
<evidence type="ECO:0000256" key="1">
    <source>
        <dbReference type="SAM" id="Phobius"/>
    </source>
</evidence>
<keyword evidence="1" id="KW-0472">Membrane</keyword>
<sequence>MTCGMPYVRYMSLLVLFPFGIHNPLFSAYLQLVAATATITVFVSISASQGLLREEKYSQPLFRLRHTLPTSSLIRTDEVFLGALLGTYSEKPDLRDHLIIAEFNCAKDRGILAGKYTSSRALLFLMIHQFSLK</sequence>
<evidence type="ECO:0000313" key="3">
    <source>
        <dbReference type="Proteomes" id="UP001239213"/>
    </source>
</evidence>
<name>A0AAI9Y3X9_9PEZI</name>
<dbReference type="EMBL" id="MPDP01000223">
    <property type="protein sequence ID" value="KAK1470700.1"/>
    <property type="molecule type" value="Genomic_DNA"/>
</dbReference>